<dbReference type="GO" id="GO:0048211">
    <property type="term" value="P:Golgi vesicle docking"/>
    <property type="evidence" value="ECO:0007669"/>
    <property type="project" value="TreeGrafter"/>
</dbReference>
<evidence type="ECO:0008006" key="9">
    <source>
        <dbReference type="Google" id="ProtNLM"/>
    </source>
</evidence>
<reference evidence="7 8" key="1">
    <citation type="submission" date="2019-03" db="EMBL/GenBank/DDBJ databases">
        <title>Sequencing 23 genomes of Wallemia ichthyophaga.</title>
        <authorList>
            <person name="Gostincar C."/>
        </authorList>
    </citation>
    <scope>NUCLEOTIDE SEQUENCE [LARGE SCALE GENOMIC DNA]</scope>
    <source>
        <strain evidence="7 8">EXF-8621</strain>
    </source>
</reference>
<dbReference type="Proteomes" id="UP000306954">
    <property type="component" value="Unassembled WGS sequence"/>
</dbReference>
<dbReference type="InterPro" id="IPR016024">
    <property type="entry name" value="ARM-type_fold"/>
</dbReference>
<gene>
    <name evidence="7" type="ORF">E3P90_00735</name>
</gene>
<dbReference type="PANTHER" id="PTHR10013:SF0">
    <property type="entry name" value="GENERAL VESICULAR TRANSPORT FACTOR P115"/>
    <property type="match status" value="1"/>
</dbReference>
<proteinExistence type="predicted"/>
<comment type="caution">
    <text evidence="7">The sequence shown here is derived from an EMBL/GenBank/DDBJ whole genome shotgun (WGS) entry which is preliminary data.</text>
</comment>
<dbReference type="InterPro" id="IPR006955">
    <property type="entry name" value="Uso1_p115_C"/>
</dbReference>
<accession>A0A4T0IJJ0</accession>
<comment type="subcellular location">
    <subcellularLocation>
        <location evidence="1">Golgi apparatus</location>
    </subcellularLocation>
</comment>
<dbReference type="AlphaFoldDB" id="A0A4T0IJJ0"/>
<dbReference type="InterPro" id="IPR011989">
    <property type="entry name" value="ARM-like"/>
</dbReference>
<organism evidence="7 8">
    <name type="scientific">Wallemia ichthyophaga</name>
    <dbReference type="NCBI Taxonomy" id="245174"/>
    <lineage>
        <taxon>Eukaryota</taxon>
        <taxon>Fungi</taxon>
        <taxon>Dikarya</taxon>
        <taxon>Basidiomycota</taxon>
        <taxon>Wallemiomycotina</taxon>
        <taxon>Wallemiomycetes</taxon>
        <taxon>Wallemiales</taxon>
        <taxon>Wallemiaceae</taxon>
        <taxon>Wallemia</taxon>
    </lineage>
</organism>
<keyword evidence="2" id="KW-0333">Golgi apparatus</keyword>
<evidence type="ECO:0000256" key="3">
    <source>
        <dbReference type="ARBA" id="ARBA00023054"/>
    </source>
</evidence>
<evidence type="ECO:0000313" key="7">
    <source>
        <dbReference type="EMBL" id="TIB15714.1"/>
    </source>
</evidence>
<evidence type="ECO:0000256" key="4">
    <source>
        <dbReference type="SAM" id="MobiDB-lite"/>
    </source>
</evidence>
<dbReference type="InterPro" id="IPR006953">
    <property type="entry name" value="Vesicle_Uso1_P115_head"/>
</dbReference>
<name>A0A4T0IJJ0_WALIC</name>
<feature type="region of interest" description="Disordered" evidence="4">
    <location>
        <begin position="987"/>
        <end position="1008"/>
    </location>
</feature>
<keyword evidence="3" id="KW-0175">Coiled coil</keyword>
<dbReference type="PANTHER" id="PTHR10013">
    <property type="entry name" value="GENERAL VESICULAR TRANSPORT FACTOR P115"/>
    <property type="match status" value="1"/>
</dbReference>
<dbReference type="Pfam" id="PF04871">
    <property type="entry name" value="Uso1_p115_C"/>
    <property type="match status" value="1"/>
</dbReference>
<dbReference type="Pfam" id="PF04869">
    <property type="entry name" value="Uso1_p115_head"/>
    <property type="match status" value="1"/>
</dbReference>
<dbReference type="Gene3D" id="1.25.10.10">
    <property type="entry name" value="Leucine-rich Repeat Variant"/>
    <property type="match status" value="1"/>
</dbReference>
<dbReference type="SUPFAM" id="SSF48371">
    <property type="entry name" value="ARM repeat"/>
    <property type="match status" value="1"/>
</dbReference>
<evidence type="ECO:0000259" key="6">
    <source>
        <dbReference type="Pfam" id="PF04871"/>
    </source>
</evidence>
<dbReference type="GO" id="GO:0048280">
    <property type="term" value="P:vesicle fusion with Golgi apparatus"/>
    <property type="evidence" value="ECO:0007669"/>
    <property type="project" value="InterPro"/>
</dbReference>
<evidence type="ECO:0000256" key="1">
    <source>
        <dbReference type="ARBA" id="ARBA00004555"/>
    </source>
</evidence>
<feature type="domain" description="Uso1/p115-like vesicle tethering protein C-terminal" evidence="6">
    <location>
        <begin position="911"/>
        <end position="1008"/>
    </location>
</feature>
<protein>
    <recommendedName>
        <fullName evidence="9">General vesicular transport factor</fullName>
    </recommendedName>
</protein>
<dbReference type="GO" id="GO:0012507">
    <property type="term" value="C:ER to Golgi transport vesicle membrane"/>
    <property type="evidence" value="ECO:0007669"/>
    <property type="project" value="TreeGrafter"/>
</dbReference>
<dbReference type="GO" id="GO:0005783">
    <property type="term" value="C:endoplasmic reticulum"/>
    <property type="evidence" value="ECO:0007669"/>
    <property type="project" value="TreeGrafter"/>
</dbReference>
<feature type="compositionally biased region" description="Low complexity" evidence="4">
    <location>
        <begin position="945"/>
        <end position="956"/>
    </location>
</feature>
<feature type="region of interest" description="Disordered" evidence="4">
    <location>
        <begin position="551"/>
        <end position="599"/>
    </location>
</feature>
<feature type="domain" description="Vesicle tethering protein Uso1/P115-like head" evidence="5">
    <location>
        <begin position="345"/>
        <end position="745"/>
    </location>
</feature>
<dbReference type="GO" id="GO:0006886">
    <property type="term" value="P:intracellular protein transport"/>
    <property type="evidence" value="ECO:0007669"/>
    <property type="project" value="InterPro"/>
</dbReference>
<dbReference type="GO" id="GO:0000139">
    <property type="term" value="C:Golgi membrane"/>
    <property type="evidence" value="ECO:0007669"/>
    <property type="project" value="InterPro"/>
</dbReference>
<feature type="region of interest" description="Disordered" evidence="4">
    <location>
        <begin position="914"/>
        <end position="956"/>
    </location>
</feature>
<sequence>MSLFGLVDKFNNALVNSNLSEINVNGVISTVKENIIERVDVKSQLLTIKSLNKDFNSLVASNLLVPLLDLLNSIENSQLELLLDTLLCIFELSTKSTKLILSNGKIGLLLGILTSNSSSYAKLYTIQILNILLINFKSLTINQLISHNGLSNLIQLLDYSNFIRSETIIILLYITDFNSELQKIAAFEGIFDKLFNIILTEGAIDGGILVQDCLHCIQNLLRYNSSNISFFREMGFVKNLSYSLSYSPENLDSFCLQYWSEQKVINAAIVIDIVRIIAGLGNRQGNLVRILLFFSLEKPPHTQQAILQSGLTQCLIDLSLSSNAPITLKAQTLTALTSIFSTSPQNQHLFTHSQTQPILNSEAYAAGYLKLPPRLATISLIDIALNGESGDENRMVDDVDSLKGHNLMLQVAALTAFESLITSNDTLKLEIIASMSHSHHTLNYDGSLTHTAGSLLLEALSTLPDGEGESAGGASDGALISQKVFFASLIMTHILRYSEDAKAMARSVPFTESGETSESGDEESISLLHGIFGNLTVCARERAAADARARAAEFSSINRGEGGEDEREGELGEKAMKNRDEKEEEEHDSVDSGNNNNTHTDWTRLTTSYLILLSVWVWESPRTVSDILRESSNLQLLIQPIKHSGVDALIQGLCAFTLAAIYRYNTEAHAEVTKTDLHALIHKQVGVDNVIQSLARFRADRRFGRVSSPDDSLMLAENPHDEGWWFDWHYVEFFKGSFMAVQRSVVREDVEDVEDVGENKEVLPSSHPPARIDAHVDADTDADASAEYKKALEEKDALVESLRQRIEEVKVQYANCEMEAERVNSELGDARSKLQVLWEQGSPESAALRTDLAERVEREEVARREVERLTKEIENIKENEAGNRAEYEASLKAEYDYKLKTSTDTLNDTLTAKTSQADELERQLSEAKAQNESLKHTHTSEIHALTNNNTTLNNENNTLKSQAADNENSQKELEDLLVLLEDITSKRAMDKTKMRHAGWDVSDDEEDE</sequence>
<dbReference type="GO" id="GO:0006888">
    <property type="term" value="P:endoplasmic reticulum to Golgi vesicle-mediated transport"/>
    <property type="evidence" value="ECO:0007669"/>
    <property type="project" value="TreeGrafter"/>
</dbReference>
<dbReference type="GO" id="GO:0005795">
    <property type="term" value="C:Golgi stack"/>
    <property type="evidence" value="ECO:0007669"/>
    <property type="project" value="TreeGrafter"/>
</dbReference>
<evidence type="ECO:0000259" key="5">
    <source>
        <dbReference type="Pfam" id="PF04869"/>
    </source>
</evidence>
<evidence type="ECO:0000256" key="2">
    <source>
        <dbReference type="ARBA" id="ARBA00023034"/>
    </source>
</evidence>
<feature type="compositionally biased region" description="Basic and acidic residues" evidence="4">
    <location>
        <begin position="569"/>
        <end position="581"/>
    </location>
</feature>
<evidence type="ECO:0000313" key="8">
    <source>
        <dbReference type="Proteomes" id="UP000306954"/>
    </source>
</evidence>
<dbReference type="InterPro" id="IPR024095">
    <property type="entry name" value="Vesicle_P115"/>
</dbReference>
<dbReference type="EMBL" id="SPOF01000006">
    <property type="protein sequence ID" value="TIB15714.1"/>
    <property type="molecule type" value="Genomic_DNA"/>
</dbReference>